<dbReference type="Proteomes" id="UP000037530">
    <property type="component" value="Unassembled WGS sequence"/>
</dbReference>
<protein>
    <recommendedName>
        <fullName evidence="4">ATPase</fullName>
    </recommendedName>
</protein>
<evidence type="ECO:0000256" key="1">
    <source>
        <dbReference type="SAM" id="SignalP"/>
    </source>
</evidence>
<proteinExistence type="predicted"/>
<gene>
    <name evidence="2" type="ORF">AKJ31_11735</name>
</gene>
<dbReference type="EMBL" id="LHPI01000009">
    <property type="protein sequence ID" value="KOO07642.1"/>
    <property type="molecule type" value="Genomic_DNA"/>
</dbReference>
<sequence>MRIVTICFVVFALAACAVHTPSNTLSIVKMKETFELEKTRKDVALQKVSEFILDVNMREAKSKFEINYLPDQSELIDELVVSLKNQGVPQQRFVLNATDKDMTKAVKVVAVYLKVRNSDCGYLSFHNAQSYRFGCALEHNRNISLVNPIESGD</sequence>
<feature type="signal peptide" evidence="1">
    <location>
        <begin position="1"/>
        <end position="17"/>
    </location>
</feature>
<comment type="caution">
    <text evidence="2">The sequence shown here is derived from an EMBL/GenBank/DDBJ whole genome shotgun (WGS) entry which is preliminary data.</text>
</comment>
<dbReference type="PATRIC" id="fig|171383.3.peg.2398"/>
<keyword evidence="3" id="KW-1185">Reference proteome</keyword>
<keyword evidence="1" id="KW-0732">Signal</keyword>
<organism evidence="2 3">
    <name type="scientific">Vibrio hepatarius</name>
    <dbReference type="NCBI Taxonomy" id="171383"/>
    <lineage>
        <taxon>Bacteria</taxon>
        <taxon>Pseudomonadati</taxon>
        <taxon>Pseudomonadota</taxon>
        <taxon>Gammaproteobacteria</taxon>
        <taxon>Vibrionales</taxon>
        <taxon>Vibrionaceae</taxon>
        <taxon>Vibrio</taxon>
        <taxon>Vibrio oreintalis group</taxon>
    </lineage>
</organism>
<feature type="chain" id="PRO_5005600459" description="ATPase" evidence="1">
    <location>
        <begin position="18"/>
        <end position="153"/>
    </location>
</feature>
<dbReference type="RefSeq" id="WP_072161328.1">
    <property type="nucleotide sequence ID" value="NZ_DAIPHI010000157.1"/>
</dbReference>
<accession>A0A0M0I0M3</accession>
<evidence type="ECO:0000313" key="3">
    <source>
        <dbReference type="Proteomes" id="UP000037530"/>
    </source>
</evidence>
<dbReference type="STRING" id="171383.AKJ31_11735"/>
<name>A0A0M0I0M3_9VIBR</name>
<reference evidence="3" key="1">
    <citation type="submission" date="2015-08" db="EMBL/GenBank/DDBJ databases">
        <title>Vibrio galatheae sp. nov., a novel member of the Vibrionaceae family isolated from the Solomon Islands.</title>
        <authorList>
            <person name="Giubergia S."/>
            <person name="Machado H."/>
            <person name="Mateiu R.V."/>
            <person name="Gram L."/>
        </authorList>
    </citation>
    <scope>NUCLEOTIDE SEQUENCE [LARGE SCALE GENOMIC DNA]</scope>
    <source>
        <strain evidence="3">DSM 19134</strain>
    </source>
</reference>
<evidence type="ECO:0008006" key="4">
    <source>
        <dbReference type="Google" id="ProtNLM"/>
    </source>
</evidence>
<evidence type="ECO:0000313" key="2">
    <source>
        <dbReference type="EMBL" id="KOO07642.1"/>
    </source>
</evidence>
<dbReference type="PROSITE" id="PS51257">
    <property type="entry name" value="PROKAR_LIPOPROTEIN"/>
    <property type="match status" value="1"/>
</dbReference>
<dbReference type="AlphaFoldDB" id="A0A0M0I0M3"/>